<gene>
    <name evidence="4" type="ORF">HanXRQr2_Chr15g0672361</name>
</gene>
<dbReference type="GO" id="GO:0004674">
    <property type="term" value="F:protein serine/threonine kinase activity"/>
    <property type="evidence" value="ECO:0007669"/>
    <property type="project" value="UniProtKB-KW"/>
</dbReference>
<evidence type="ECO:0000256" key="1">
    <source>
        <dbReference type="ARBA" id="ARBA00022614"/>
    </source>
</evidence>
<dbReference type="Gene3D" id="3.80.10.10">
    <property type="entry name" value="Ribonuclease Inhibitor"/>
    <property type="match status" value="1"/>
</dbReference>
<reference evidence="4" key="1">
    <citation type="journal article" date="2017" name="Nature">
        <title>The sunflower genome provides insights into oil metabolism, flowering and Asterid evolution.</title>
        <authorList>
            <person name="Badouin H."/>
            <person name="Gouzy J."/>
            <person name="Grassa C.J."/>
            <person name="Murat F."/>
            <person name="Staton S.E."/>
            <person name="Cottret L."/>
            <person name="Lelandais-Briere C."/>
            <person name="Owens G.L."/>
            <person name="Carrere S."/>
            <person name="Mayjonade B."/>
            <person name="Legrand L."/>
            <person name="Gill N."/>
            <person name="Kane N.C."/>
            <person name="Bowers J.E."/>
            <person name="Hubner S."/>
            <person name="Bellec A."/>
            <person name="Berard A."/>
            <person name="Berges H."/>
            <person name="Blanchet N."/>
            <person name="Boniface M.C."/>
            <person name="Brunel D."/>
            <person name="Catrice O."/>
            <person name="Chaidir N."/>
            <person name="Claudel C."/>
            <person name="Donnadieu C."/>
            <person name="Faraut T."/>
            <person name="Fievet G."/>
            <person name="Helmstetter N."/>
            <person name="King M."/>
            <person name="Knapp S.J."/>
            <person name="Lai Z."/>
            <person name="Le Paslier M.C."/>
            <person name="Lippi Y."/>
            <person name="Lorenzon L."/>
            <person name="Mandel J.R."/>
            <person name="Marage G."/>
            <person name="Marchand G."/>
            <person name="Marquand E."/>
            <person name="Bret-Mestries E."/>
            <person name="Morien E."/>
            <person name="Nambeesan S."/>
            <person name="Nguyen T."/>
            <person name="Pegot-Espagnet P."/>
            <person name="Pouilly N."/>
            <person name="Raftis F."/>
            <person name="Sallet E."/>
            <person name="Schiex T."/>
            <person name="Thomas J."/>
            <person name="Vandecasteele C."/>
            <person name="Vares D."/>
            <person name="Vear F."/>
            <person name="Vautrin S."/>
            <person name="Crespi M."/>
            <person name="Mangin B."/>
            <person name="Burke J.M."/>
            <person name="Salse J."/>
            <person name="Munos S."/>
            <person name="Vincourt P."/>
            <person name="Rieseberg L.H."/>
            <person name="Langlade N.B."/>
        </authorList>
    </citation>
    <scope>NUCLEOTIDE SEQUENCE</scope>
    <source>
        <tissue evidence="4">Leaves</tissue>
    </source>
</reference>
<feature type="domain" description="Leucine-rich repeat-containing N-terminal plant-type" evidence="3">
    <location>
        <begin position="44"/>
        <end position="82"/>
    </location>
</feature>
<keyword evidence="4" id="KW-0808">Transferase</keyword>
<dbReference type="EMBL" id="MNCJ02000330">
    <property type="protein sequence ID" value="KAF5762740.1"/>
    <property type="molecule type" value="Genomic_DNA"/>
</dbReference>
<keyword evidence="4" id="KW-0418">Kinase</keyword>
<dbReference type="Gramene" id="mRNA:HanXRQr2_Chr15g0672361">
    <property type="protein sequence ID" value="mRNA:HanXRQr2_Chr15g0672361"/>
    <property type="gene ID" value="HanXRQr2_Chr15g0672361"/>
</dbReference>
<name>A0A9K3DX98_HELAN</name>
<organism evidence="4 5">
    <name type="scientific">Helianthus annuus</name>
    <name type="common">Common sunflower</name>
    <dbReference type="NCBI Taxonomy" id="4232"/>
    <lineage>
        <taxon>Eukaryota</taxon>
        <taxon>Viridiplantae</taxon>
        <taxon>Streptophyta</taxon>
        <taxon>Embryophyta</taxon>
        <taxon>Tracheophyta</taxon>
        <taxon>Spermatophyta</taxon>
        <taxon>Magnoliopsida</taxon>
        <taxon>eudicotyledons</taxon>
        <taxon>Gunneridae</taxon>
        <taxon>Pentapetalae</taxon>
        <taxon>asterids</taxon>
        <taxon>campanulids</taxon>
        <taxon>Asterales</taxon>
        <taxon>Asteraceae</taxon>
        <taxon>Asteroideae</taxon>
        <taxon>Heliantheae alliance</taxon>
        <taxon>Heliantheae</taxon>
        <taxon>Helianthus</taxon>
    </lineage>
</organism>
<dbReference type="InterPro" id="IPR032675">
    <property type="entry name" value="LRR_dom_sf"/>
</dbReference>
<keyword evidence="1" id="KW-0433">Leucine-rich repeat</keyword>
<evidence type="ECO:0000256" key="2">
    <source>
        <dbReference type="ARBA" id="ARBA00022737"/>
    </source>
</evidence>
<protein>
    <submittedName>
        <fullName evidence="4">Non-specific serine/threonine protein kinase</fullName>
        <ecNumber evidence="4">2.7.11.1</ecNumber>
    </submittedName>
</protein>
<sequence>MVGFKLESCGRLKMMGFKFKSSGCVFAFAVHLLLMIAVAKVTDPSEVSALLAVKGNLVDPMNQLKNWNKGDPCTSNWTGVICVHKTNVDKFWHVQEMYNY</sequence>
<proteinExistence type="predicted"/>
<dbReference type="Pfam" id="PF08263">
    <property type="entry name" value="LRRNT_2"/>
    <property type="match status" value="1"/>
</dbReference>
<keyword evidence="4" id="KW-0723">Serine/threonine-protein kinase</keyword>
<comment type="caution">
    <text evidence="4">The sequence shown here is derived from an EMBL/GenBank/DDBJ whole genome shotgun (WGS) entry which is preliminary data.</text>
</comment>
<dbReference type="EC" id="2.7.11.1" evidence="4"/>
<keyword evidence="2" id="KW-0677">Repeat</keyword>
<keyword evidence="5" id="KW-1185">Reference proteome</keyword>
<dbReference type="InterPro" id="IPR013210">
    <property type="entry name" value="LRR_N_plant-typ"/>
</dbReference>
<dbReference type="Proteomes" id="UP000215914">
    <property type="component" value="Unassembled WGS sequence"/>
</dbReference>
<evidence type="ECO:0000313" key="5">
    <source>
        <dbReference type="Proteomes" id="UP000215914"/>
    </source>
</evidence>
<reference evidence="4" key="2">
    <citation type="submission" date="2020-06" db="EMBL/GenBank/DDBJ databases">
        <title>Helianthus annuus Genome sequencing and assembly Release 2.</title>
        <authorList>
            <person name="Gouzy J."/>
            <person name="Langlade N."/>
            <person name="Munos S."/>
        </authorList>
    </citation>
    <scope>NUCLEOTIDE SEQUENCE</scope>
    <source>
        <tissue evidence="4">Leaves</tissue>
    </source>
</reference>
<accession>A0A9K3DX98</accession>
<dbReference type="AlphaFoldDB" id="A0A9K3DX98"/>
<evidence type="ECO:0000313" key="4">
    <source>
        <dbReference type="EMBL" id="KAF5762740.1"/>
    </source>
</evidence>
<evidence type="ECO:0000259" key="3">
    <source>
        <dbReference type="Pfam" id="PF08263"/>
    </source>
</evidence>